<keyword evidence="2" id="KW-0808">Transferase</keyword>
<evidence type="ECO:0000256" key="5">
    <source>
        <dbReference type="ARBA" id="ARBA00023027"/>
    </source>
</evidence>
<dbReference type="PANTHER" id="PTHR20275">
    <property type="entry name" value="NAD KINASE"/>
    <property type="match status" value="1"/>
</dbReference>
<sequence>MRWRVMVLLKRSAYDLYVARHQDPNITSLLSNTQVIGNLQDRHRVHEHTLQVCRQVLDHRQSYIQYETRIRDQLEHPIHDMDLVITIGGDGTLLQASHYLDNSIPVLGVNSDPTLTSEVEEKLDEFDATRSSGHLCAATAGNFEQVLDEILEGTREPVKLQRISTFVDGIKVSSPALNDVLVAHPNPAAVSRCTFSILREETGKQRTPVIHSRSSGLRICTATGSTAAMKSAGGDVMPLSSTDLQYMVREPNTPHPKYKDFLRGWIRADEALYLNWRCRQGMVYFDGSHLCHPIKFGSKIEISSFKAPALQIFLAPQE</sequence>
<keyword evidence="4" id="KW-0521">NADP</keyword>
<evidence type="ECO:0000256" key="2">
    <source>
        <dbReference type="ARBA" id="ARBA00022679"/>
    </source>
</evidence>
<evidence type="ECO:0008006" key="8">
    <source>
        <dbReference type="Google" id="ProtNLM"/>
    </source>
</evidence>
<dbReference type="EMBL" id="OZ019905">
    <property type="protein sequence ID" value="CAK9201838.1"/>
    <property type="molecule type" value="Genomic_DNA"/>
</dbReference>
<dbReference type="InterPro" id="IPR002504">
    <property type="entry name" value="NADK"/>
</dbReference>
<dbReference type="Proteomes" id="UP001497512">
    <property type="component" value="Chromosome 13"/>
</dbReference>
<dbReference type="SUPFAM" id="SSF111331">
    <property type="entry name" value="NAD kinase/diacylglycerol kinase-like"/>
    <property type="match status" value="1"/>
</dbReference>
<organism evidence="6 7">
    <name type="scientific">Sphagnum troendelagicum</name>
    <dbReference type="NCBI Taxonomy" id="128251"/>
    <lineage>
        <taxon>Eukaryota</taxon>
        <taxon>Viridiplantae</taxon>
        <taxon>Streptophyta</taxon>
        <taxon>Embryophyta</taxon>
        <taxon>Bryophyta</taxon>
        <taxon>Sphagnophytina</taxon>
        <taxon>Sphagnopsida</taxon>
        <taxon>Sphagnales</taxon>
        <taxon>Sphagnaceae</taxon>
        <taxon>Sphagnum</taxon>
    </lineage>
</organism>
<evidence type="ECO:0000256" key="1">
    <source>
        <dbReference type="ARBA" id="ARBA00010995"/>
    </source>
</evidence>
<evidence type="ECO:0000256" key="4">
    <source>
        <dbReference type="ARBA" id="ARBA00022857"/>
    </source>
</evidence>
<dbReference type="Gene3D" id="3.40.50.10330">
    <property type="entry name" value="Probable inorganic polyphosphate/atp-NAD kinase, domain 1"/>
    <property type="match status" value="1"/>
</dbReference>
<keyword evidence="7" id="KW-1185">Reference proteome</keyword>
<dbReference type="InterPro" id="IPR017437">
    <property type="entry name" value="ATP-NAD_kinase_PpnK-typ_C"/>
</dbReference>
<reference evidence="6" key="1">
    <citation type="submission" date="2024-02" db="EMBL/GenBank/DDBJ databases">
        <authorList>
            <consortium name="ELIXIR-Norway"/>
            <consortium name="Elixir Norway"/>
        </authorList>
    </citation>
    <scope>NUCLEOTIDE SEQUENCE</scope>
</reference>
<dbReference type="Gene3D" id="2.60.200.30">
    <property type="entry name" value="Probable inorganic polyphosphate/atp-NAD kinase, domain 2"/>
    <property type="match status" value="1"/>
</dbReference>
<accession>A0ABP0TT81</accession>
<protein>
    <recommendedName>
        <fullName evidence="8">NADH kinase</fullName>
    </recommendedName>
</protein>
<dbReference type="Pfam" id="PF01513">
    <property type="entry name" value="NAD_kinase"/>
    <property type="match status" value="1"/>
</dbReference>
<comment type="similarity">
    <text evidence="1">Belongs to the NAD kinase family.</text>
</comment>
<dbReference type="InterPro" id="IPR017438">
    <property type="entry name" value="ATP-NAD_kinase_N"/>
</dbReference>
<name>A0ABP0TT81_9BRYO</name>
<proteinExistence type="inferred from homology"/>
<keyword evidence="3" id="KW-0418">Kinase</keyword>
<dbReference type="PANTHER" id="PTHR20275:SF28">
    <property type="entry name" value="NADH KINASE"/>
    <property type="match status" value="1"/>
</dbReference>
<dbReference type="InterPro" id="IPR016064">
    <property type="entry name" value="NAD/diacylglycerol_kinase_sf"/>
</dbReference>
<evidence type="ECO:0000313" key="6">
    <source>
        <dbReference type="EMBL" id="CAK9201838.1"/>
    </source>
</evidence>
<evidence type="ECO:0000256" key="3">
    <source>
        <dbReference type="ARBA" id="ARBA00022777"/>
    </source>
</evidence>
<keyword evidence="5" id="KW-0520">NAD</keyword>
<gene>
    <name evidence="6" type="ORF">CSSPTR1EN2_LOCUS6107</name>
</gene>
<evidence type="ECO:0000313" key="7">
    <source>
        <dbReference type="Proteomes" id="UP001497512"/>
    </source>
</evidence>